<reference evidence="5" key="1">
    <citation type="journal article" date="2020" name="bioRxiv">
        <title>Comparative genomics of Chlamydomonas.</title>
        <authorList>
            <person name="Craig R.J."/>
            <person name="Hasan A.R."/>
            <person name="Ness R.W."/>
            <person name="Keightley P.D."/>
        </authorList>
    </citation>
    <scope>NUCLEOTIDE SEQUENCE</scope>
    <source>
        <strain evidence="5">SAG 7.73</strain>
    </source>
</reference>
<dbReference type="GO" id="GO:0016787">
    <property type="term" value="F:hydrolase activity"/>
    <property type="evidence" value="ECO:0007669"/>
    <property type="project" value="UniProtKB-KW"/>
</dbReference>
<feature type="region of interest" description="Disordered" evidence="3">
    <location>
        <begin position="220"/>
        <end position="255"/>
    </location>
</feature>
<sequence>MAYYQPQRHLRQEPIQDASKCVVLFIDVQNYNCHRGGAIYKQEGKSDEEDPGVSYFFSRLEATCIPAWTRLRAACRSAGVEVLYTVIQSLTADGRDRGLDYVISGFHVPPGSWDAQMIEQLAPGPDEMVLPKTSSSVFNSTNIDYILRSMGVRQLVVAGCVTDQCVAHAVMDGCDLGYLVTLVPDATATYSQQRQDAALAAVGGYCRQRSVEQLEAELQALAPGRRQQPEQGQEKAQAGRKRAATGPAVEGSGDE</sequence>
<evidence type="ECO:0000256" key="3">
    <source>
        <dbReference type="SAM" id="MobiDB-lite"/>
    </source>
</evidence>
<evidence type="ECO:0000256" key="1">
    <source>
        <dbReference type="ARBA" id="ARBA00006336"/>
    </source>
</evidence>
<keyword evidence="6" id="KW-1185">Reference proteome</keyword>
<dbReference type="InterPro" id="IPR050272">
    <property type="entry name" value="Isochorismatase-like_hydrls"/>
</dbReference>
<evidence type="ECO:0000313" key="6">
    <source>
        <dbReference type="Proteomes" id="UP000650467"/>
    </source>
</evidence>
<evidence type="ECO:0000256" key="2">
    <source>
        <dbReference type="ARBA" id="ARBA00022801"/>
    </source>
</evidence>
<evidence type="ECO:0000259" key="4">
    <source>
        <dbReference type="Pfam" id="PF00857"/>
    </source>
</evidence>
<evidence type="ECO:0000313" key="5">
    <source>
        <dbReference type="EMBL" id="KAG2428914.1"/>
    </source>
</evidence>
<dbReference type="CDD" id="cd00431">
    <property type="entry name" value="cysteine_hydrolases"/>
    <property type="match status" value="1"/>
</dbReference>
<dbReference type="PANTHER" id="PTHR43540:SF1">
    <property type="entry name" value="ISOCHORISMATASE HYDROLASE"/>
    <property type="match status" value="1"/>
</dbReference>
<dbReference type="OrthoDB" id="167809at2759"/>
<organism evidence="5 6">
    <name type="scientific">Chlamydomonas incerta</name>
    <dbReference type="NCBI Taxonomy" id="51695"/>
    <lineage>
        <taxon>Eukaryota</taxon>
        <taxon>Viridiplantae</taxon>
        <taxon>Chlorophyta</taxon>
        <taxon>core chlorophytes</taxon>
        <taxon>Chlorophyceae</taxon>
        <taxon>CS clade</taxon>
        <taxon>Chlamydomonadales</taxon>
        <taxon>Chlamydomonadaceae</taxon>
        <taxon>Chlamydomonas</taxon>
    </lineage>
</organism>
<dbReference type="EMBL" id="JAEHOC010000032">
    <property type="protein sequence ID" value="KAG2428914.1"/>
    <property type="molecule type" value="Genomic_DNA"/>
</dbReference>
<accession>A0A835SVB3</accession>
<dbReference type="Gene3D" id="3.40.50.850">
    <property type="entry name" value="Isochorismatase-like"/>
    <property type="match status" value="1"/>
</dbReference>
<dbReference type="PANTHER" id="PTHR43540">
    <property type="entry name" value="PEROXYUREIDOACRYLATE/UREIDOACRYLATE AMIDOHYDROLASE-RELATED"/>
    <property type="match status" value="1"/>
</dbReference>
<name>A0A835SVB3_CHLIN</name>
<gene>
    <name evidence="5" type="ORF">HXX76_011159</name>
</gene>
<protein>
    <recommendedName>
        <fullName evidence="4">Isochorismatase-like domain-containing protein</fullName>
    </recommendedName>
</protein>
<dbReference type="Pfam" id="PF00857">
    <property type="entry name" value="Isochorismatase"/>
    <property type="match status" value="1"/>
</dbReference>
<dbReference type="InterPro" id="IPR036380">
    <property type="entry name" value="Isochorismatase-like_sf"/>
</dbReference>
<dbReference type="Proteomes" id="UP000650467">
    <property type="component" value="Unassembled WGS sequence"/>
</dbReference>
<dbReference type="InterPro" id="IPR000868">
    <property type="entry name" value="Isochorismatase-like_dom"/>
</dbReference>
<comment type="similarity">
    <text evidence="1">Belongs to the isochorismatase family.</text>
</comment>
<comment type="caution">
    <text evidence="5">The sequence shown here is derived from an EMBL/GenBank/DDBJ whole genome shotgun (WGS) entry which is preliminary data.</text>
</comment>
<feature type="domain" description="Isochorismatase-like" evidence="4">
    <location>
        <begin position="22"/>
        <end position="202"/>
    </location>
</feature>
<dbReference type="SUPFAM" id="SSF52499">
    <property type="entry name" value="Isochorismatase-like hydrolases"/>
    <property type="match status" value="1"/>
</dbReference>
<dbReference type="AlphaFoldDB" id="A0A835SVB3"/>
<proteinExistence type="inferred from homology"/>
<keyword evidence="2" id="KW-0378">Hydrolase</keyword>